<evidence type="ECO:0000313" key="1">
    <source>
        <dbReference type="EMBL" id="CAH2078497.1"/>
    </source>
</evidence>
<evidence type="ECO:0000313" key="2">
    <source>
        <dbReference type="Proteomes" id="UP000836841"/>
    </source>
</evidence>
<organism evidence="1 2">
    <name type="scientific">Thlaspi arvense</name>
    <name type="common">Field penny-cress</name>
    <dbReference type="NCBI Taxonomy" id="13288"/>
    <lineage>
        <taxon>Eukaryota</taxon>
        <taxon>Viridiplantae</taxon>
        <taxon>Streptophyta</taxon>
        <taxon>Embryophyta</taxon>
        <taxon>Tracheophyta</taxon>
        <taxon>Spermatophyta</taxon>
        <taxon>Magnoliopsida</taxon>
        <taxon>eudicotyledons</taxon>
        <taxon>Gunneridae</taxon>
        <taxon>Pentapetalae</taxon>
        <taxon>rosids</taxon>
        <taxon>malvids</taxon>
        <taxon>Brassicales</taxon>
        <taxon>Brassicaceae</taxon>
        <taxon>Thlaspideae</taxon>
        <taxon>Thlaspi</taxon>
    </lineage>
</organism>
<name>A0AAU9T2V3_THLAR</name>
<feature type="non-terminal residue" evidence="1">
    <location>
        <position position="1"/>
    </location>
</feature>
<reference evidence="1 2" key="1">
    <citation type="submission" date="2022-03" db="EMBL/GenBank/DDBJ databases">
        <authorList>
            <person name="Nunn A."/>
            <person name="Chopra R."/>
            <person name="Nunn A."/>
            <person name="Contreras Garrido A."/>
        </authorList>
    </citation>
    <scope>NUCLEOTIDE SEQUENCE [LARGE SCALE GENOMIC DNA]</scope>
</reference>
<protein>
    <recommendedName>
        <fullName evidence="3">Phloem protein 2</fullName>
    </recommendedName>
</protein>
<dbReference type="PANTHER" id="PTHR48478">
    <property type="entry name" value="LECTIN-LIKE"/>
    <property type="match status" value="1"/>
</dbReference>
<gene>
    <name evidence="1" type="ORF">TAV2_LOCUS25960</name>
</gene>
<accession>A0AAU9T2V3</accession>
<dbReference type="InterPro" id="IPR025886">
    <property type="entry name" value="PP2-like"/>
</dbReference>
<dbReference type="Pfam" id="PF14299">
    <property type="entry name" value="PP2"/>
    <property type="match status" value="1"/>
</dbReference>
<evidence type="ECO:0008006" key="3">
    <source>
        <dbReference type="Google" id="ProtNLM"/>
    </source>
</evidence>
<sequence length="197" mass="22583">MGITSQSHHISTKPYYKMQTLLFLLILLDGVLLKHKKQKYWIEGKAKKNCFMYARDLTISLAESQTDNNWSWFSDLDQISSGASIEVAKLEWVAWLEVVGVFETENLTPNSLYEVVFVVKLIDPAQGWEVPVNFKLVLPTGETKERQENMNLLGRNRWMEILVGLRRKISPGRFEFSMYVVKGGLWKSGLVVKGVAI</sequence>
<dbReference type="Proteomes" id="UP000836841">
    <property type="component" value="Chromosome 7"/>
</dbReference>
<dbReference type="EMBL" id="OU466863">
    <property type="protein sequence ID" value="CAH2078497.1"/>
    <property type="molecule type" value="Genomic_DNA"/>
</dbReference>
<keyword evidence="2" id="KW-1185">Reference proteome</keyword>
<dbReference type="GO" id="GO:0030246">
    <property type="term" value="F:carbohydrate binding"/>
    <property type="evidence" value="ECO:0007669"/>
    <property type="project" value="InterPro"/>
</dbReference>
<dbReference type="InterPro" id="IPR052147">
    <property type="entry name" value="PP2-like/Lectin"/>
</dbReference>
<proteinExistence type="predicted"/>
<dbReference type="AlphaFoldDB" id="A0AAU9T2V3"/>
<dbReference type="PANTHER" id="PTHR48478:SF1">
    <property type="entry name" value="LECTIN-LIKE"/>
    <property type="match status" value="1"/>
</dbReference>